<dbReference type="GO" id="GO:0004930">
    <property type="term" value="F:G protein-coupled receptor activity"/>
    <property type="evidence" value="ECO:0007669"/>
    <property type="project" value="UniProtKB-KW"/>
</dbReference>
<dbReference type="SUPFAM" id="SSF81321">
    <property type="entry name" value="Family A G protein-coupled receptor-like"/>
    <property type="match status" value="1"/>
</dbReference>
<dbReference type="Proteomes" id="UP000192578">
    <property type="component" value="Unassembled WGS sequence"/>
</dbReference>
<accession>A0A1W0WM58</accession>
<dbReference type="GO" id="GO:0005886">
    <property type="term" value="C:plasma membrane"/>
    <property type="evidence" value="ECO:0007669"/>
    <property type="project" value="TreeGrafter"/>
</dbReference>
<dbReference type="Pfam" id="PF00001">
    <property type="entry name" value="7tm_1"/>
    <property type="match status" value="1"/>
</dbReference>
<name>A0A1W0WM58_HYPEX</name>
<comment type="subcellular location">
    <subcellularLocation>
        <location evidence="1">Membrane</location>
        <topology evidence="1">Multi-pass membrane protein</topology>
    </subcellularLocation>
</comment>
<dbReference type="PROSITE" id="PS50262">
    <property type="entry name" value="G_PROTEIN_RECEP_F1_2"/>
    <property type="match status" value="1"/>
</dbReference>
<dbReference type="PANTHER" id="PTHR45695:SF15">
    <property type="entry name" value="OPSIN RH2"/>
    <property type="match status" value="1"/>
</dbReference>
<dbReference type="InterPro" id="IPR017452">
    <property type="entry name" value="GPCR_Rhodpsn_7TM"/>
</dbReference>
<proteinExistence type="predicted"/>
<evidence type="ECO:0000313" key="11">
    <source>
        <dbReference type="Proteomes" id="UP000192578"/>
    </source>
</evidence>
<evidence type="ECO:0000259" key="9">
    <source>
        <dbReference type="PROSITE" id="PS50262"/>
    </source>
</evidence>
<evidence type="ECO:0000256" key="6">
    <source>
        <dbReference type="ARBA" id="ARBA00023170"/>
    </source>
</evidence>
<dbReference type="PANTHER" id="PTHR45695">
    <property type="entry name" value="LEUCOKININ RECEPTOR-RELATED"/>
    <property type="match status" value="1"/>
</dbReference>
<dbReference type="OrthoDB" id="9444602at2759"/>
<feature type="transmembrane region" description="Helical" evidence="8">
    <location>
        <begin position="73"/>
        <end position="97"/>
    </location>
</feature>
<organism evidence="10 11">
    <name type="scientific">Hypsibius exemplaris</name>
    <name type="common">Freshwater tardigrade</name>
    <dbReference type="NCBI Taxonomy" id="2072580"/>
    <lineage>
        <taxon>Eukaryota</taxon>
        <taxon>Metazoa</taxon>
        <taxon>Ecdysozoa</taxon>
        <taxon>Tardigrada</taxon>
        <taxon>Eutardigrada</taxon>
        <taxon>Parachela</taxon>
        <taxon>Hypsibioidea</taxon>
        <taxon>Hypsibiidae</taxon>
        <taxon>Hypsibius</taxon>
    </lineage>
</organism>
<keyword evidence="4" id="KW-0297">G-protein coupled receptor</keyword>
<feature type="transmembrane region" description="Helical" evidence="8">
    <location>
        <begin position="152"/>
        <end position="170"/>
    </location>
</feature>
<evidence type="ECO:0000256" key="7">
    <source>
        <dbReference type="ARBA" id="ARBA00023224"/>
    </source>
</evidence>
<protein>
    <recommendedName>
        <fullName evidence="9">G-protein coupled receptors family 1 profile domain-containing protein</fullName>
    </recommendedName>
</protein>
<dbReference type="EMBL" id="MTYJ01000076">
    <property type="protein sequence ID" value="OQV16306.1"/>
    <property type="molecule type" value="Genomic_DNA"/>
</dbReference>
<dbReference type="AlphaFoldDB" id="A0A1W0WM58"/>
<evidence type="ECO:0000256" key="5">
    <source>
        <dbReference type="ARBA" id="ARBA00023136"/>
    </source>
</evidence>
<gene>
    <name evidence="10" type="ORF">BV898_09614</name>
</gene>
<dbReference type="CDD" id="cd00637">
    <property type="entry name" value="7tm_classA_rhodopsin-like"/>
    <property type="match status" value="1"/>
</dbReference>
<evidence type="ECO:0000256" key="1">
    <source>
        <dbReference type="ARBA" id="ARBA00004141"/>
    </source>
</evidence>
<comment type="caution">
    <text evidence="10">The sequence shown here is derived from an EMBL/GenBank/DDBJ whole genome shotgun (WGS) entry which is preliminary data.</text>
</comment>
<evidence type="ECO:0000256" key="2">
    <source>
        <dbReference type="ARBA" id="ARBA00022692"/>
    </source>
</evidence>
<keyword evidence="6" id="KW-0675">Receptor</keyword>
<feature type="domain" description="G-protein coupled receptors family 1 profile" evidence="9">
    <location>
        <begin position="51"/>
        <end position="297"/>
    </location>
</feature>
<evidence type="ECO:0000256" key="8">
    <source>
        <dbReference type="SAM" id="Phobius"/>
    </source>
</evidence>
<keyword evidence="2 8" id="KW-0812">Transmembrane</keyword>
<feature type="transmembrane region" description="Helical" evidence="8">
    <location>
        <begin position="35"/>
        <end position="61"/>
    </location>
</feature>
<feature type="transmembrane region" description="Helical" evidence="8">
    <location>
        <begin position="206"/>
        <end position="226"/>
    </location>
</feature>
<keyword evidence="7" id="KW-0807">Transducer</keyword>
<evidence type="ECO:0000256" key="4">
    <source>
        <dbReference type="ARBA" id="ARBA00023040"/>
    </source>
</evidence>
<evidence type="ECO:0000256" key="3">
    <source>
        <dbReference type="ARBA" id="ARBA00022989"/>
    </source>
</evidence>
<keyword evidence="11" id="KW-1185">Reference proteome</keyword>
<feature type="transmembrane region" description="Helical" evidence="8">
    <location>
        <begin position="117"/>
        <end position="140"/>
    </location>
</feature>
<keyword evidence="3 8" id="KW-1133">Transmembrane helix</keyword>
<keyword evidence="5 8" id="KW-0472">Membrane</keyword>
<dbReference type="Gene3D" id="1.20.1070.10">
    <property type="entry name" value="Rhodopsin 7-helix transmembrane proteins"/>
    <property type="match status" value="1"/>
</dbReference>
<evidence type="ECO:0000313" key="10">
    <source>
        <dbReference type="EMBL" id="OQV16306.1"/>
    </source>
</evidence>
<feature type="transmembrane region" description="Helical" evidence="8">
    <location>
        <begin position="247"/>
        <end position="272"/>
    </location>
</feature>
<sequence>MNGSAVYRNASALSLSAVNSTASLFPNTSSSSSDLWWIFGVMTTNTVGIFANILLLLAVIVHKPLRRSSSSALIIHCIAIDLYTTTVSVPSTTIPFYLGPTHQLPKDFCKYQPYIAYLAWVCGMDASSLLSLHRFVAALFPNQFPRFRKTAAIAGLIAAPWIASILINLFPTLEMGSRFIASSVGGCTFVAGRGPSTVVTYMALGYYLPTAVMGLNYTIVLTKTMLDVRRRPRSPALRRRLEITRTLWLSFVWHCMTIYPPAILTSTFPVLYASNRGFKMFLKWLGGSYSAINPVQK</sequence>
<dbReference type="InterPro" id="IPR000276">
    <property type="entry name" value="GPCR_Rhodpsn"/>
</dbReference>
<reference evidence="11" key="1">
    <citation type="submission" date="2017-01" db="EMBL/GenBank/DDBJ databases">
        <title>Comparative genomics of anhydrobiosis in the tardigrade Hypsibius dujardini.</title>
        <authorList>
            <person name="Yoshida Y."/>
            <person name="Koutsovoulos G."/>
            <person name="Laetsch D."/>
            <person name="Stevens L."/>
            <person name="Kumar S."/>
            <person name="Horikawa D."/>
            <person name="Ishino K."/>
            <person name="Komine S."/>
            <person name="Tomita M."/>
            <person name="Blaxter M."/>
            <person name="Arakawa K."/>
        </authorList>
    </citation>
    <scope>NUCLEOTIDE SEQUENCE [LARGE SCALE GENOMIC DNA]</scope>
    <source>
        <strain evidence="11">Z151</strain>
    </source>
</reference>